<dbReference type="Proteomes" id="UP000217676">
    <property type="component" value="Chromosome"/>
</dbReference>
<evidence type="ECO:0000313" key="3">
    <source>
        <dbReference type="EMBL" id="BAU82460.1"/>
    </source>
</evidence>
<dbReference type="GO" id="GO:0008933">
    <property type="term" value="F:peptidoglycan lytic transglycosylase activity"/>
    <property type="evidence" value="ECO:0007669"/>
    <property type="project" value="TreeGrafter"/>
</dbReference>
<dbReference type="PANTHER" id="PTHR30163:SF8">
    <property type="entry name" value="LYTIC MUREIN TRANSGLYCOSYLASE"/>
    <property type="match status" value="1"/>
</dbReference>
<dbReference type="AlphaFoldDB" id="A0A160NXF3"/>
<dbReference type="PANTHER" id="PTHR30163">
    <property type="entry name" value="MEMBRANE-BOUND LYTIC MUREIN TRANSGLYCOSYLASE B"/>
    <property type="match status" value="1"/>
</dbReference>
<feature type="region of interest" description="Disordered" evidence="1">
    <location>
        <begin position="268"/>
        <end position="332"/>
    </location>
</feature>
<evidence type="ECO:0000256" key="2">
    <source>
        <dbReference type="SAM" id="SignalP"/>
    </source>
</evidence>
<evidence type="ECO:0000313" key="4">
    <source>
        <dbReference type="Proteomes" id="UP000217676"/>
    </source>
</evidence>
<dbReference type="InterPro" id="IPR043426">
    <property type="entry name" value="MltB-like"/>
</dbReference>
<accession>A0A160NXF3</accession>
<protein>
    <recommendedName>
        <fullName evidence="5">Lytic transglycosylase</fullName>
    </recommendedName>
</protein>
<feature type="region of interest" description="Disordered" evidence="1">
    <location>
        <begin position="34"/>
        <end position="80"/>
    </location>
</feature>
<evidence type="ECO:0000256" key="1">
    <source>
        <dbReference type="SAM" id="MobiDB-lite"/>
    </source>
</evidence>
<dbReference type="Gene3D" id="2.60.40.1120">
    <property type="entry name" value="Carboxypeptidase-like, regulatory domain"/>
    <property type="match status" value="1"/>
</dbReference>
<feature type="compositionally biased region" description="Pro residues" evidence="1">
    <location>
        <begin position="563"/>
        <end position="580"/>
    </location>
</feature>
<reference evidence="3 4" key="1">
    <citation type="journal article" date="2016" name="Genome Announc.">
        <title>Complete Genome Sequence of Thiostrepton-Producing Streptomyces laurentii ATCC 31255.</title>
        <authorList>
            <person name="Doi K."/>
            <person name="Fujino Y."/>
            <person name="Nagayoshi Y."/>
            <person name="Ohshima T."/>
            <person name="Ogata S."/>
        </authorList>
    </citation>
    <scope>NUCLEOTIDE SEQUENCE [LARGE SCALE GENOMIC DNA]</scope>
    <source>
        <strain evidence="3 4">ATCC 31255</strain>
    </source>
</reference>
<keyword evidence="4" id="KW-1185">Reference proteome</keyword>
<dbReference type="EMBL" id="AP017424">
    <property type="protein sequence ID" value="BAU82460.1"/>
    <property type="molecule type" value="Genomic_DNA"/>
</dbReference>
<dbReference type="CDD" id="cd13399">
    <property type="entry name" value="Slt35-like"/>
    <property type="match status" value="1"/>
</dbReference>
<feature type="signal peptide" evidence="2">
    <location>
        <begin position="1"/>
        <end position="27"/>
    </location>
</feature>
<proteinExistence type="predicted"/>
<organism evidence="3 4">
    <name type="scientific">Streptomyces laurentii</name>
    <dbReference type="NCBI Taxonomy" id="39478"/>
    <lineage>
        <taxon>Bacteria</taxon>
        <taxon>Bacillati</taxon>
        <taxon>Actinomycetota</taxon>
        <taxon>Actinomycetes</taxon>
        <taxon>Kitasatosporales</taxon>
        <taxon>Streptomycetaceae</taxon>
        <taxon>Streptomyces</taxon>
    </lineage>
</organism>
<dbReference type="SUPFAM" id="SSF53955">
    <property type="entry name" value="Lysozyme-like"/>
    <property type="match status" value="1"/>
</dbReference>
<dbReference type="Gene3D" id="1.10.530.10">
    <property type="match status" value="1"/>
</dbReference>
<feature type="compositionally biased region" description="Pro residues" evidence="1">
    <location>
        <begin position="294"/>
        <end position="329"/>
    </location>
</feature>
<evidence type="ECO:0008006" key="5">
    <source>
        <dbReference type="Google" id="ProtNLM"/>
    </source>
</evidence>
<dbReference type="KEGG" id="slau:SLA_1521"/>
<gene>
    <name evidence="3" type="ORF">SLA_1521</name>
</gene>
<feature type="compositionally biased region" description="Low complexity" evidence="1">
    <location>
        <begin position="581"/>
        <end position="630"/>
    </location>
</feature>
<feature type="region of interest" description="Disordered" evidence="1">
    <location>
        <begin position="561"/>
        <end position="630"/>
    </location>
</feature>
<feature type="chain" id="PRO_5007818033" description="Lytic transglycosylase" evidence="2">
    <location>
        <begin position="28"/>
        <end position="630"/>
    </location>
</feature>
<name>A0A160NXF3_STRLU</name>
<dbReference type="GO" id="GO:0009253">
    <property type="term" value="P:peptidoglycan catabolic process"/>
    <property type="evidence" value="ECO:0007669"/>
    <property type="project" value="TreeGrafter"/>
</dbReference>
<sequence>MAGHLGRRLRRGAASGAIVAAAVAALAASQAPENVIPPSTDTAGGDVPLGAGDTATPPDGSASGNSPYHTDLPPLDTPNKPGVVVPTTPVVTGPAEAGIPATVLAAYKRAEESIRSTDPNCNLPWQLLAGIGKVESGQARGGRVDANGTTFSPILGPVLAGGAFANIPDTDGGAYDTDSRYDRAVGPMQFIPSTWATWGQDANADGKKDPNNIYDAAQAAGLYLCANDRNLAVKADLDKAVLSYNHSREYLNTVLSWVEYYKRGTHQVPDGTGVLPVGRSDGRGRTPAGTAPGLKPPVAPKPPVKNPPAPHKPGTPTPKPPTPPAPPAGDPATAVVRFESTAPGALTATAGRTFAGRPAVRVLDKAGKPVEGVRIRFVIGDGTDTRFALGGLRELTVATGKEGTAATPELKAGEKTGDFAVSASVVGASGLKAVSFQGTVTERRADALARVDAKELSAATGGRFADEVRVKATEGGKAAAKVTVTATFVTSADDAKPATEGPFFKAADGTAVRTLTGLKTGADGVVALPEIFAGDKTGGFTLRLTAPGGGTVTVELKVTAPMAPEPTPTPSPTTPSPAPSPSATASAKPSATASAKPTATPSATPSKTASASPSAAQPSATSTPTPTTGS</sequence>
<dbReference type="InterPro" id="IPR023346">
    <property type="entry name" value="Lysozyme-like_dom_sf"/>
</dbReference>
<keyword evidence="2" id="KW-0732">Signal</keyword>